<evidence type="ECO:0000313" key="4">
    <source>
        <dbReference type="EMBL" id="GLC32616.1"/>
    </source>
</evidence>
<dbReference type="RefSeq" id="WP_264851924.1">
    <property type="nucleotide sequence ID" value="NZ_BRXR01000001.1"/>
</dbReference>
<sequence length="390" mass="45095">MKIGRIVRVLEDKERKETIIKSDENRKVIISFYYPADENWKESRQALYVDLYSPREDEFISIFKNMLPYKENAEKENYLKSIKTNIYNDAPISKKAVNCPVIIQCSGLGSPRDYLTFNIEELVRKGYVVFTIGHLYDSMLTIMPDGKLIEMAKDELTQDEKKELIDIRKDDIIFVLNNLEKLNLDDDIIKNKLDLSRIGMIGHSLGGAAVFKASQCDIRIKAAVLFDASLQFFSLSNVVKNKQTLNKPVLNFRRGTFDYETSMKKYIDYMKNSLDADKFKEGILIYDNVLRDSAEEQKNLFHYLCGYKSFIKLNTSEHMAFTDYSIVKGEKMESKILTAKKAHEVINDLAVRFMDEFLCGNGKRYSSFIKNDEYITLIDEDGKSIKGTKL</sequence>
<dbReference type="EMBL" id="BRXR01000001">
    <property type="protein sequence ID" value="GLC32616.1"/>
    <property type="molecule type" value="Genomic_DNA"/>
</dbReference>
<keyword evidence="3" id="KW-0443">Lipid metabolism</keyword>
<evidence type="ECO:0000313" key="5">
    <source>
        <dbReference type="Proteomes" id="UP001208567"/>
    </source>
</evidence>
<gene>
    <name evidence="4" type="ORF">bsdE14_40260</name>
</gene>
<evidence type="ECO:0000256" key="3">
    <source>
        <dbReference type="ARBA" id="ARBA00023098"/>
    </source>
</evidence>
<dbReference type="PANTHER" id="PTHR10272">
    <property type="entry name" value="PLATELET-ACTIVATING FACTOR ACETYLHYDROLASE"/>
    <property type="match status" value="1"/>
</dbReference>
<protein>
    <recommendedName>
        <fullName evidence="6">Alpha/beta hydrolase</fullName>
    </recommendedName>
</protein>
<keyword evidence="2" id="KW-0442">Lipid degradation</keyword>
<proteinExistence type="predicted"/>
<dbReference type="Gene3D" id="3.40.50.1820">
    <property type="entry name" value="alpha/beta hydrolase"/>
    <property type="match status" value="1"/>
</dbReference>
<dbReference type="Proteomes" id="UP001208567">
    <property type="component" value="Unassembled WGS sequence"/>
</dbReference>
<dbReference type="PANTHER" id="PTHR10272:SF0">
    <property type="entry name" value="PLATELET-ACTIVATING FACTOR ACETYLHYDROLASE"/>
    <property type="match status" value="1"/>
</dbReference>
<organism evidence="4 5">
    <name type="scientific">Clostridium omnivorum</name>
    <dbReference type="NCBI Taxonomy" id="1604902"/>
    <lineage>
        <taxon>Bacteria</taxon>
        <taxon>Bacillati</taxon>
        <taxon>Bacillota</taxon>
        <taxon>Clostridia</taxon>
        <taxon>Eubacteriales</taxon>
        <taxon>Clostridiaceae</taxon>
        <taxon>Clostridium</taxon>
    </lineage>
</organism>
<dbReference type="Pfam" id="PF03403">
    <property type="entry name" value="PAF-AH_p_II"/>
    <property type="match status" value="1"/>
</dbReference>
<comment type="caution">
    <text evidence="4">The sequence shown here is derived from an EMBL/GenBank/DDBJ whole genome shotgun (WGS) entry which is preliminary data.</text>
</comment>
<evidence type="ECO:0000256" key="1">
    <source>
        <dbReference type="ARBA" id="ARBA00022801"/>
    </source>
</evidence>
<keyword evidence="5" id="KW-1185">Reference proteome</keyword>
<evidence type="ECO:0008006" key="6">
    <source>
        <dbReference type="Google" id="ProtNLM"/>
    </source>
</evidence>
<reference evidence="4 5" key="1">
    <citation type="journal article" date="2024" name="Int. J. Syst. Evol. Microbiol.">
        <title>Clostridium omnivorum sp. nov., isolated from anoxic soil under the treatment of reductive soil disinfestation.</title>
        <authorList>
            <person name="Ueki A."/>
            <person name="Tonouchi A."/>
            <person name="Kaku N."/>
            <person name="Honma S."/>
            <person name="Ueki K."/>
        </authorList>
    </citation>
    <scope>NUCLEOTIDE SEQUENCE [LARGE SCALE GENOMIC DNA]</scope>
    <source>
        <strain evidence="4 5">E14</strain>
    </source>
</reference>
<accession>A0ABQ5NBZ6</accession>
<evidence type="ECO:0000256" key="2">
    <source>
        <dbReference type="ARBA" id="ARBA00022963"/>
    </source>
</evidence>
<keyword evidence="1" id="KW-0378">Hydrolase</keyword>
<dbReference type="SUPFAM" id="SSF53474">
    <property type="entry name" value="alpha/beta-Hydrolases"/>
    <property type="match status" value="1"/>
</dbReference>
<name>A0ABQ5NBZ6_9CLOT</name>
<dbReference type="InterPro" id="IPR029058">
    <property type="entry name" value="AB_hydrolase_fold"/>
</dbReference>